<dbReference type="HAMAP" id="MF_00731">
    <property type="entry name" value="MenE"/>
    <property type="match status" value="1"/>
</dbReference>
<dbReference type="UniPathway" id="UPA01057">
    <property type="reaction ID" value="UER00166"/>
</dbReference>
<dbReference type="EC" id="6.2.1.26" evidence="5"/>
<dbReference type="InterPro" id="IPR010192">
    <property type="entry name" value="MenE"/>
</dbReference>
<reference evidence="8 9" key="1">
    <citation type="submission" date="2015-09" db="EMBL/GenBank/DDBJ databases">
        <title>Genome sequencing project for genomic taxonomy and phylogenomics of Bacillus-like bacteria.</title>
        <authorList>
            <person name="Liu B."/>
            <person name="Wang J."/>
            <person name="Zhu Y."/>
            <person name="Liu G."/>
            <person name="Chen Q."/>
            <person name="Chen Z."/>
            <person name="Lan J."/>
            <person name="Che J."/>
            <person name="Ge C."/>
            <person name="Shi H."/>
            <person name="Pan Z."/>
            <person name="Liu X."/>
        </authorList>
    </citation>
    <scope>NUCLEOTIDE SEQUENCE [LARGE SCALE GENOMIC DNA]</scope>
    <source>
        <strain evidence="8 9">LMG 18435</strain>
    </source>
</reference>
<dbReference type="NCBIfam" id="NF002966">
    <property type="entry name" value="PRK03640.1"/>
    <property type="match status" value="1"/>
</dbReference>
<dbReference type="SUPFAM" id="SSF56801">
    <property type="entry name" value="Acetyl-CoA synthetase-like"/>
    <property type="match status" value="1"/>
</dbReference>
<dbReference type="GO" id="GO:0006631">
    <property type="term" value="P:fatty acid metabolic process"/>
    <property type="evidence" value="ECO:0007669"/>
    <property type="project" value="TreeGrafter"/>
</dbReference>
<gene>
    <name evidence="5" type="primary">menE</name>
    <name evidence="8" type="ORF">AN964_06820</name>
</gene>
<evidence type="ECO:0000256" key="1">
    <source>
        <dbReference type="ARBA" id="ARBA00022428"/>
    </source>
</evidence>
<protein>
    <recommendedName>
        <fullName evidence="5">2-succinylbenzoate--CoA ligase</fullName>
        <ecNumber evidence="5">6.2.1.26</ecNumber>
    </recommendedName>
    <alternativeName>
        <fullName evidence="5">o-succinylbenzoyl-CoA synthetase</fullName>
        <shortName evidence="5">OSB-CoA synthetase</shortName>
    </alternativeName>
</protein>
<dbReference type="InterPro" id="IPR025110">
    <property type="entry name" value="AMP-bd_C"/>
</dbReference>
<comment type="pathway">
    <text evidence="5">Quinol/quinone metabolism; 1,4-dihydroxy-2-naphthoate biosynthesis; 1,4-dihydroxy-2-naphthoate from chorismate: step 5/7.</text>
</comment>
<dbReference type="STRING" id="157838.AN964_06820"/>
<evidence type="ECO:0000259" key="6">
    <source>
        <dbReference type="Pfam" id="PF00501"/>
    </source>
</evidence>
<dbReference type="Pfam" id="PF00501">
    <property type="entry name" value="AMP-binding"/>
    <property type="match status" value="1"/>
</dbReference>
<dbReference type="OrthoDB" id="9762242at2"/>
<evidence type="ECO:0000256" key="3">
    <source>
        <dbReference type="ARBA" id="ARBA00022741"/>
    </source>
</evidence>
<dbReference type="AlphaFoldDB" id="A0A0Q3THU3"/>
<evidence type="ECO:0000256" key="2">
    <source>
        <dbReference type="ARBA" id="ARBA00022598"/>
    </source>
</evidence>
<dbReference type="RefSeq" id="WP_055738955.1">
    <property type="nucleotide sequence ID" value="NZ_LJJC01000004.1"/>
</dbReference>
<dbReference type="UniPathway" id="UPA00079"/>
<organism evidence="8 9">
    <name type="scientific">Heyndrickxia shackletonii</name>
    <dbReference type="NCBI Taxonomy" id="157838"/>
    <lineage>
        <taxon>Bacteria</taxon>
        <taxon>Bacillati</taxon>
        <taxon>Bacillota</taxon>
        <taxon>Bacilli</taxon>
        <taxon>Bacillales</taxon>
        <taxon>Bacillaceae</taxon>
        <taxon>Heyndrickxia</taxon>
    </lineage>
</organism>
<dbReference type="GO" id="GO:0005524">
    <property type="term" value="F:ATP binding"/>
    <property type="evidence" value="ECO:0007669"/>
    <property type="project" value="UniProtKB-KW"/>
</dbReference>
<proteinExistence type="inferred from homology"/>
<dbReference type="CDD" id="cd05912">
    <property type="entry name" value="OSB_CoA_lg"/>
    <property type="match status" value="1"/>
</dbReference>
<comment type="function">
    <text evidence="5">Converts 2-succinylbenzoate (OSB) to 2-succinylbenzoyl-CoA (OSB-CoA).</text>
</comment>
<name>A0A0Q3THU3_9BACI</name>
<keyword evidence="1 5" id="KW-0474">Menaquinone biosynthesis</keyword>
<comment type="caution">
    <text evidence="8">The sequence shown here is derived from an EMBL/GenBank/DDBJ whole genome shotgun (WGS) entry which is preliminary data.</text>
</comment>
<keyword evidence="2 5" id="KW-0436">Ligase</keyword>
<evidence type="ECO:0000313" key="8">
    <source>
        <dbReference type="EMBL" id="KQL53225.1"/>
    </source>
</evidence>
<dbReference type="PATRIC" id="fig|157838.3.peg.1502"/>
<evidence type="ECO:0000256" key="5">
    <source>
        <dbReference type="HAMAP-Rule" id="MF_00731"/>
    </source>
</evidence>
<comment type="similarity">
    <text evidence="5">Belongs to the ATP-dependent AMP-binding enzyme family. MenE subfamily.</text>
</comment>
<dbReference type="PROSITE" id="PS00455">
    <property type="entry name" value="AMP_BINDING"/>
    <property type="match status" value="1"/>
</dbReference>
<dbReference type="Gene3D" id="3.30.300.30">
    <property type="match status" value="1"/>
</dbReference>
<dbReference type="Pfam" id="PF13193">
    <property type="entry name" value="AMP-binding_C"/>
    <property type="match status" value="1"/>
</dbReference>
<dbReference type="GO" id="GO:0009234">
    <property type="term" value="P:menaquinone biosynthetic process"/>
    <property type="evidence" value="ECO:0007669"/>
    <property type="project" value="UniProtKB-UniRule"/>
</dbReference>
<comment type="pathway">
    <text evidence="5">Quinol/quinone metabolism; menaquinone biosynthesis.</text>
</comment>
<sequence>MKVISLETIIPNFLKQRAFLTPNRNALVFENKTWSFAQLFEKAKDYAQTISSLGIKQEDTVALLMKNRPSTVFIIHALQQLRVKAVFLNHRLTPSEMTFQLKDSQAKLLISDDDFKHILNEIHPLYDSLPLLTFKELESLPKKDIEVVKEYMLSDICSIMYTSGTTGNPKGVLQTFGNHWWSAVGSALNLGIRDDDAWLCTVPIFHISGLSILMRSVIYGIPVYLMEQFNETKVNTLLQTGDITIMSVVGAMLQRMVSSLNEQGYHSKFRCMLLGGGPAPRPLLEACAEKGIPVFQSYGMTETSSQIVTLAPEDSLKKLGSAGKPLFPSELKIMSEGKVNKPFEPGEIVVKGPNVTIGYLNRPEANQNSFCEGWLKTGDIGYVDEEGYLFVMDRRSDLIISGGENIYPAEIEEVLLAHPNVEEAGVTGIKDEVWGQVPIGFVVLNHSVSEEELISFCRKKLAKYKIPKKLYKVESLPRNASNKLLRRRLIEIIPKDMEI</sequence>
<dbReference type="InterPro" id="IPR042099">
    <property type="entry name" value="ANL_N_sf"/>
</dbReference>
<dbReference type="Gene3D" id="3.40.50.12780">
    <property type="entry name" value="N-terminal domain of ligase-like"/>
    <property type="match status" value="1"/>
</dbReference>
<dbReference type="InterPro" id="IPR020845">
    <property type="entry name" value="AMP-binding_CS"/>
</dbReference>
<dbReference type="EMBL" id="LJJC01000004">
    <property type="protein sequence ID" value="KQL53225.1"/>
    <property type="molecule type" value="Genomic_DNA"/>
</dbReference>
<comment type="catalytic activity">
    <reaction evidence="5">
        <text>2-succinylbenzoate + ATP + CoA = 2-succinylbenzoyl-CoA + AMP + diphosphate</text>
        <dbReference type="Rhea" id="RHEA:17009"/>
        <dbReference type="ChEBI" id="CHEBI:18325"/>
        <dbReference type="ChEBI" id="CHEBI:30616"/>
        <dbReference type="ChEBI" id="CHEBI:33019"/>
        <dbReference type="ChEBI" id="CHEBI:57287"/>
        <dbReference type="ChEBI" id="CHEBI:57364"/>
        <dbReference type="ChEBI" id="CHEBI:456215"/>
        <dbReference type="EC" id="6.2.1.26"/>
    </reaction>
</comment>
<evidence type="ECO:0000313" key="9">
    <source>
        <dbReference type="Proteomes" id="UP000051888"/>
    </source>
</evidence>
<dbReference type="InterPro" id="IPR045851">
    <property type="entry name" value="AMP-bd_C_sf"/>
</dbReference>
<accession>A0A0Q3THU3</accession>
<evidence type="ECO:0000256" key="4">
    <source>
        <dbReference type="ARBA" id="ARBA00022840"/>
    </source>
</evidence>
<keyword evidence="9" id="KW-1185">Reference proteome</keyword>
<dbReference type="PANTHER" id="PTHR43201">
    <property type="entry name" value="ACYL-COA SYNTHETASE"/>
    <property type="match status" value="1"/>
</dbReference>
<dbReference type="InterPro" id="IPR000873">
    <property type="entry name" value="AMP-dep_synth/lig_dom"/>
</dbReference>
<dbReference type="NCBIfam" id="TIGR01923">
    <property type="entry name" value="menE"/>
    <property type="match status" value="1"/>
</dbReference>
<dbReference type="GO" id="GO:0008756">
    <property type="term" value="F:o-succinylbenzoate-CoA ligase activity"/>
    <property type="evidence" value="ECO:0007669"/>
    <property type="project" value="UniProtKB-UniRule"/>
</dbReference>
<feature type="domain" description="AMP-binding enzyme C-terminal" evidence="7">
    <location>
        <begin position="410"/>
        <end position="483"/>
    </location>
</feature>
<dbReference type="GO" id="GO:0031956">
    <property type="term" value="F:medium-chain fatty acid-CoA ligase activity"/>
    <property type="evidence" value="ECO:0007669"/>
    <property type="project" value="TreeGrafter"/>
</dbReference>
<feature type="domain" description="AMP-dependent synthetase/ligase" evidence="6">
    <location>
        <begin position="16"/>
        <end position="360"/>
    </location>
</feature>
<keyword evidence="3 5" id="KW-0547">Nucleotide-binding</keyword>
<keyword evidence="4 5" id="KW-0067">ATP-binding</keyword>
<dbReference type="Proteomes" id="UP000051888">
    <property type="component" value="Unassembled WGS sequence"/>
</dbReference>
<dbReference type="PANTHER" id="PTHR43201:SF5">
    <property type="entry name" value="MEDIUM-CHAIN ACYL-COA LIGASE ACSF2, MITOCHONDRIAL"/>
    <property type="match status" value="1"/>
</dbReference>
<evidence type="ECO:0000259" key="7">
    <source>
        <dbReference type="Pfam" id="PF13193"/>
    </source>
</evidence>